<dbReference type="InterPro" id="IPR015943">
    <property type="entry name" value="WD40/YVTN_repeat-like_dom_sf"/>
</dbReference>
<evidence type="ECO:0000313" key="4">
    <source>
        <dbReference type="EMBL" id="KAK5979916.1"/>
    </source>
</evidence>
<dbReference type="Pfam" id="PF17034">
    <property type="entry name" value="zinc_ribbon_16"/>
    <property type="match status" value="1"/>
</dbReference>
<dbReference type="Proteomes" id="UP001331761">
    <property type="component" value="Unassembled WGS sequence"/>
</dbReference>
<name>A0AAN8FJ51_TRICO</name>
<comment type="similarity">
    <text evidence="1">Belongs to the WD repeat mio family.</text>
</comment>
<organism evidence="4 5">
    <name type="scientific">Trichostrongylus colubriformis</name>
    <name type="common">Black scour worm</name>
    <dbReference type="NCBI Taxonomy" id="6319"/>
    <lineage>
        <taxon>Eukaryota</taxon>
        <taxon>Metazoa</taxon>
        <taxon>Ecdysozoa</taxon>
        <taxon>Nematoda</taxon>
        <taxon>Chromadorea</taxon>
        <taxon>Rhabditida</taxon>
        <taxon>Rhabditina</taxon>
        <taxon>Rhabditomorpha</taxon>
        <taxon>Strongyloidea</taxon>
        <taxon>Trichostrongylidae</taxon>
        <taxon>Trichostrongylus</taxon>
    </lineage>
</organism>
<comment type="caution">
    <text evidence="4">The sequence shown here is derived from an EMBL/GenBank/DDBJ whole genome shotgun (WGS) entry which is preliminary data.</text>
</comment>
<dbReference type="InterPro" id="IPR031488">
    <property type="entry name" value="Zn_ribbon_mio"/>
</dbReference>
<evidence type="ECO:0000256" key="1">
    <source>
        <dbReference type="ARBA" id="ARBA00009713"/>
    </source>
</evidence>
<feature type="region of interest" description="Disordered" evidence="2">
    <location>
        <begin position="623"/>
        <end position="656"/>
    </location>
</feature>
<dbReference type="PANTHER" id="PTHR16453">
    <property type="entry name" value="WD40 DOMAIN-CONTAINING PROTEIN MIO FAMILY MEMBER"/>
    <property type="match status" value="1"/>
</dbReference>
<keyword evidence="5" id="KW-1185">Reference proteome</keyword>
<dbReference type="CDD" id="cd16691">
    <property type="entry name" value="mRING-H2-C3H3C2_Mio"/>
    <property type="match status" value="1"/>
</dbReference>
<feature type="domain" description="GATOR2 complex protein MIO zinc-ribbon like" evidence="3">
    <location>
        <begin position="1367"/>
        <end position="1449"/>
    </location>
</feature>
<dbReference type="GO" id="GO:1904263">
    <property type="term" value="P:positive regulation of TORC1 signaling"/>
    <property type="evidence" value="ECO:0007669"/>
    <property type="project" value="TreeGrafter"/>
</dbReference>
<dbReference type="InterPro" id="IPR036322">
    <property type="entry name" value="WD40_repeat_dom_sf"/>
</dbReference>
<dbReference type="PANTHER" id="PTHR16453:SF9">
    <property type="entry name" value="GATOR COMPLEX PROTEIN MIOS"/>
    <property type="match status" value="1"/>
</dbReference>
<dbReference type="EMBL" id="WIXE01007861">
    <property type="protein sequence ID" value="KAK5979916.1"/>
    <property type="molecule type" value="Genomic_DNA"/>
</dbReference>
<evidence type="ECO:0000259" key="3">
    <source>
        <dbReference type="Pfam" id="PF17034"/>
    </source>
</evidence>
<accession>A0AAN8FJ51</accession>
<evidence type="ECO:0000313" key="5">
    <source>
        <dbReference type="Proteomes" id="UP001331761"/>
    </source>
</evidence>
<protein>
    <recommendedName>
        <fullName evidence="3">GATOR2 complex protein MIO zinc-ribbon like domain-containing protein</fullName>
    </recommendedName>
</protein>
<evidence type="ECO:0000256" key="2">
    <source>
        <dbReference type="SAM" id="MobiDB-lite"/>
    </source>
</evidence>
<feature type="compositionally biased region" description="Acidic residues" evidence="2">
    <location>
        <begin position="68"/>
        <end position="78"/>
    </location>
</feature>
<gene>
    <name evidence="4" type="ORF">GCK32_000017</name>
</gene>
<sequence>MIFNPRQTLLTVIHHGDPTKTLSRRRGLDLRRQKHVHSMWAAKSSQMGEHFHLPRHTSSRRRRLKESSDEDDDREDSEEKCSASVSAPRLTSSHQKFGRIRYNVARHSDPGGCFFKHCVIRSHEARCYSMENGSSKSLRPRLICPPKLFFPVAPQIRYVSERIVEVFTGNAKGKVELHHILHPNMPRHVQNNVEALDLTDGLPRHRITARDVVDRTPFSVYGTFHGKIAIVKATCSSDVGRLTCREILQGKNPIMATRINQMDNSLLAATEFQCIRARTSLTVLDLVSQSRTSIESRNVFKASTYSNMLDVCWLWDHPSRLLLSTTYSLRLFDIRCPNRTEQALFLDRGVTHLASNRFRPHLFAGFNDDEVHIYDSRQLFGPIQQIKVPIDGDNGLSSLRWNPYMPYELLLHFRDSPRILRCNVHELGFDPFRRRVLETFKSDDIFSIEQIWEGGLSPEVVNRRSKRYTSVDNCYPLLSYGEMYDKCKEDLDAPMPLCWMTPAFEKAFYFDEEEDCSIDAVFGESSPPRRLRRASIAHEADVHSLRPVKTHRIFSDTVLFQKPTGSADHLLATPLLTSVNRVLYEQTRSKLIGRLSRSHDDLTKEDEAIRALVLLCDVRRGSSSSTLLNRPVDEGGLDNDQTPVPEPVSTASSTHTSVSHVKVGLKTTGNNVCTLHEIGCETKFGSIHKTHKEKIASIFGRLGLDFKDVKTLYELKKDVGIALNDERSHDDSACSFFWSHPCDNRDSVTGKKVDNGHRIKLTHKIRSFDFAPIGYSGVLCLVEDLPGRSKLIFAPFIAPDEGFRIKPELIKMFEEIRMWETFDSIPYNLYQTMESRLYHGMDQIPDQKALLSIFQGLAKHLPKRWMQWILSSARRQPFYRESLELSDFEYTTSDGDDPSSHEKTSMSSLGCPYVPKINVKGLPGILQLCSLEREADVTWQNCDSSHFTFIKIARSPVRRMILEPFCLPVTEDKIVSDEKFAASTDILKQIPVIYLCLINGDTIRFIEYTMFIRHKLGKPVFTNSPCSFLNAFHFFSSIVSRYVNKISCATNKSTPSYVARRLRLVDKIEAFIREHRESALLNPLLIPMLLFLLGELTATNPEKFTELVLENSAMPLGLKIAWCVNLLSSCKMKEAFQYLFQQSVGMDRLQFVGLGRHPDSLLVLSEFLYATKDCQVFSHLLVAGRCLEQDDHSADESESDDCSKSDVDIESLKDPSTIGVPSLFAMFPQSYMRVTEDMPDFLHLARAELCRYSFILQRMERFCFRRRLLNLVPQIYWPDFKTTVDISCTFCGSSYEAALRNAESMITDQISQVRSRPAVTRASTNRSSASISSNMAAMALHSDSEMSTMAATPSTESYYDYNGVDGGTEAEIKRPPDSACPQCRKSYPRCSLCGLSYGTPVNDYDHPAGSFSMMFSTCLMCSHGGHMKHVISWFEKEDECPVLGCDCRCLYLEKCIS</sequence>
<feature type="region of interest" description="Disordered" evidence="2">
    <location>
        <begin position="38"/>
        <end position="90"/>
    </location>
</feature>
<dbReference type="InterPro" id="IPR037593">
    <property type="entry name" value="MIOS/Sea4"/>
</dbReference>
<reference evidence="4 5" key="1">
    <citation type="submission" date="2019-10" db="EMBL/GenBank/DDBJ databases">
        <title>Assembly and Annotation for the nematode Trichostrongylus colubriformis.</title>
        <authorList>
            <person name="Martin J."/>
        </authorList>
    </citation>
    <scope>NUCLEOTIDE SEQUENCE [LARGE SCALE GENOMIC DNA]</scope>
    <source>
        <strain evidence="4">G859</strain>
        <tissue evidence="4">Whole worm</tissue>
    </source>
</reference>
<dbReference type="GO" id="GO:0034198">
    <property type="term" value="P:cellular response to amino acid starvation"/>
    <property type="evidence" value="ECO:0007669"/>
    <property type="project" value="TreeGrafter"/>
</dbReference>
<dbReference type="Gene3D" id="2.130.10.10">
    <property type="entry name" value="YVTN repeat-like/Quinoprotein amine dehydrogenase"/>
    <property type="match status" value="1"/>
</dbReference>
<dbReference type="GO" id="GO:0005737">
    <property type="term" value="C:cytoplasm"/>
    <property type="evidence" value="ECO:0007669"/>
    <property type="project" value="TreeGrafter"/>
</dbReference>
<proteinExistence type="inferred from homology"/>
<dbReference type="SUPFAM" id="SSF50978">
    <property type="entry name" value="WD40 repeat-like"/>
    <property type="match status" value="1"/>
</dbReference>
<feature type="compositionally biased region" description="Basic residues" evidence="2">
    <location>
        <begin position="53"/>
        <end position="64"/>
    </location>
</feature>